<dbReference type="AlphaFoldDB" id="A0A1L5BKB1"/>
<evidence type="ECO:0000313" key="2">
    <source>
        <dbReference type="Proteomes" id="UP000004550"/>
    </source>
</evidence>
<protein>
    <submittedName>
        <fullName evidence="1">Uncharacterized protein</fullName>
    </submittedName>
</protein>
<dbReference type="Proteomes" id="UP000004550">
    <property type="component" value="Chromosome"/>
</dbReference>
<name>A0A1L5BKB1_SPHIB</name>
<proteinExistence type="predicted"/>
<dbReference type="KEGG" id="sinb:SIDU_01670"/>
<sequence length="79" mass="8554">MTRLELASLRLQWAQTKAAADCGAHHANLLLDPLPHFGVDPLRLVKGAAEHGLAHRAKGAEICYPREASRSGRADMQVS</sequence>
<evidence type="ECO:0000313" key="1">
    <source>
        <dbReference type="EMBL" id="APL93333.1"/>
    </source>
</evidence>
<organism evidence="1 2">
    <name type="scientific">Sphingobium indicum (strain DSM 16412 / CCM 7286 / MTCC 6364 / B90A)</name>
    <dbReference type="NCBI Taxonomy" id="861109"/>
    <lineage>
        <taxon>Bacteria</taxon>
        <taxon>Pseudomonadati</taxon>
        <taxon>Pseudomonadota</taxon>
        <taxon>Alphaproteobacteria</taxon>
        <taxon>Sphingomonadales</taxon>
        <taxon>Sphingomonadaceae</taxon>
        <taxon>Sphingobium</taxon>
    </lineage>
</organism>
<gene>
    <name evidence="1" type="ORF">SIDU_01670</name>
</gene>
<reference evidence="1 2" key="1">
    <citation type="journal article" date="2012" name="J. Bacteriol.">
        <title>Genome sequence of Sphingobium indicum B90A, a hexachlorocyclohexane-degrading bacterium.</title>
        <authorList>
            <person name="Anand S."/>
            <person name="Sangwan N."/>
            <person name="Lata P."/>
            <person name="Kaur J."/>
            <person name="Dua A."/>
            <person name="Singh A.K."/>
            <person name="Verma M."/>
            <person name="Kaur J."/>
            <person name="Khurana J.P."/>
            <person name="Khurana P."/>
            <person name="Mathur S."/>
            <person name="Lal R."/>
        </authorList>
    </citation>
    <scope>NUCLEOTIDE SEQUENCE [LARGE SCALE GENOMIC DNA]</scope>
    <source>
        <strain evidence="2">DSM 16412 / CCM 7286 / MTCC 6364 / B90A</strain>
    </source>
</reference>
<dbReference type="EMBL" id="CP013070">
    <property type="protein sequence ID" value="APL93333.1"/>
    <property type="molecule type" value="Genomic_DNA"/>
</dbReference>
<accession>A0A1L5BKB1</accession>